<organism evidence="1 2">
    <name type="scientific">Streptococcus equi subsp. ruminatorum</name>
    <dbReference type="NCBI Taxonomy" id="254358"/>
    <lineage>
        <taxon>Bacteria</taxon>
        <taxon>Bacillati</taxon>
        <taxon>Bacillota</taxon>
        <taxon>Bacilli</taxon>
        <taxon>Lactobacillales</taxon>
        <taxon>Streptococcaceae</taxon>
        <taxon>Streptococcus</taxon>
    </lineage>
</organism>
<comment type="caution">
    <text evidence="1">The sequence shown here is derived from an EMBL/GenBank/DDBJ whole genome shotgun (WGS) entry which is preliminary data.</text>
</comment>
<name>A0A6M1KQG0_9STRE</name>
<dbReference type="EMBL" id="JAAKFZ010000010">
    <property type="protein sequence ID" value="NGL84153.1"/>
    <property type="molecule type" value="Genomic_DNA"/>
</dbReference>
<dbReference type="Gene3D" id="2.40.10.270">
    <property type="entry name" value="Bacteriophage SPP1 head-tail adaptor protein"/>
    <property type="match status" value="1"/>
</dbReference>
<reference evidence="1 2" key="1">
    <citation type="submission" date="2020-02" db="EMBL/GenBank/DDBJ databases">
        <title>M-like protein SrM is not crucial to the virulence of a novel isolate of Streptococcus equi subsp. ruminatorum from Macaca mulatta.</title>
        <authorList>
            <person name="Guo G."/>
            <person name="Cheng L."/>
            <person name="Zhang W."/>
        </authorList>
    </citation>
    <scope>NUCLEOTIDE SEQUENCE [LARGE SCALE GENOMIC DNA]</scope>
    <source>
        <strain evidence="1 2">FJ1804</strain>
    </source>
</reference>
<proteinExistence type="predicted"/>
<sequence length="102" mass="11317">MVLMDFIILKYDKTGTNDIGQPVYGHRESVTFSGWLDMLSGDERDSKAISASSSHVIITPDTTIAITNADRIMANGTVYEVTFVDNPVNIDHHLEIYLKVVS</sequence>
<dbReference type="AlphaFoldDB" id="A0A6M1KQG0"/>
<dbReference type="Proteomes" id="UP000479499">
    <property type="component" value="Unassembled WGS sequence"/>
</dbReference>
<evidence type="ECO:0000313" key="1">
    <source>
        <dbReference type="EMBL" id="NGL84153.1"/>
    </source>
</evidence>
<evidence type="ECO:0000313" key="2">
    <source>
        <dbReference type="Proteomes" id="UP000479499"/>
    </source>
</evidence>
<protein>
    <submittedName>
        <fullName evidence="1">Head-tail adaptor protein</fullName>
    </submittedName>
</protein>
<gene>
    <name evidence="1" type="ORF">G5B50_05125</name>
</gene>
<dbReference type="InterPro" id="IPR038666">
    <property type="entry name" value="SSP1_head-tail_sf"/>
</dbReference>
<accession>A0A6M1KQG0</accession>
<dbReference type="RefSeq" id="WP_164336027.1">
    <property type="nucleotide sequence ID" value="NZ_JAAKFZ010000010.1"/>
</dbReference>